<comment type="caution">
    <text evidence="5">The sequence shown here is derived from an EMBL/GenBank/DDBJ whole genome shotgun (WGS) entry which is preliminary data.</text>
</comment>
<dbReference type="InterPro" id="IPR057413">
    <property type="entry name" value="Beta-barrel_INTS6"/>
</dbReference>
<dbReference type="SUPFAM" id="SSF53300">
    <property type="entry name" value="vWA-like"/>
    <property type="match status" value="1"/>
</dbReference>
<dbReference type="InterPro" id="IPR051113">
    <property type="entry name" value="Integrator_subunit6"/>
</dbReference>
<dbReference type="AlphaFoldDB" id="A0A507F4B1"/>
<dbReference type="Proteomes" id="UP000320333">
    <property type="component" value="Unassembled WGS sequence"/>
</dbReference>
<dbReference type="InterPro" id="IPR036465">
    <property type="entry name" value="vWFA_dom_sf"/>
</dbReference>
<organism evidence="5 6">
    <name type="scientific">Chytriomyces confervae</name>
    <dbReference type="NCBI Taxonomy" id="246404"/>
    <lineage>
        <taxon>Eukaryota</taxon>
        <taxon>Fungi</taxon>
        <taxon>Fungi incertae sedis</taxon>
        <taxon>Chytridiomycota</taxon>
        <taxon>Chytridiomycota incertae sedis</taxon>
        <taxon>Chytridiomycetes</taxon>
        <taxon>Chytridiales</taxon>
        <taxon>Chytriomycetaceae</taxon>
        <taxon>Chytriomyces</taxon>
    </lineage>
</organism>
<dbReference type="InterPro" id="IPR002035">
    <property type="entry name" value="VWF_A"/>
</dbReference>
<reference evidence="5 6" key="1">
    <citation type="journal article" date="2019" name="Sci. Rep.">
        <title>Comparative genomics of chytrid fungi reveal insights into the obligate biotrophic and pathogenic lifestyle of Synchytrium endobioticum.</title>
        <authorList>
            <person name="van de Vossenberg B.T.L.H."/>
            <person name="Warris S."/>
            <person name="Nguyen H.D.T."/>
            <person name="van Gent-Pelzer M.P.E."/>
            <person name="Joly D.L."/>
            <person name="van de Geest H.C."/>
            <person name="Bonants P.J.M."/>
            <person name="Smith D.S."/>
            <person name="Levesque C.A."/>
            <person name="van der Lee T.A.J."/>
        </authorList>
    </citation>
    <scope>NUCLEOTIDE SEQUENCE [LARGE SCALE GENOMIC DNA]</scope>
    <source>
        <strain evidence="5 6">CBS 675.73</strain>
    </source>
</reference>
<dbReference type="PANTHER" id="PTHR12957">
    <property type="entry name" value="DEAD/H BOX POLYPEPTIDE 26/DICE1-RELATED"/>
    <property type="match status" value="1"/>
</dbReference>
<feature type="region of interest" description="Disordered" evidence="2">
    <location>
        <begin position="812"/>
        <end position="881"/>
    </location>
</feature>
<feature type="region of interest" description="Disordered" evidence="2">
    <location>
        <begin position="927"/>
        <end position="992"/>
    </location>
</feature>
<feature type="region of interest" description="Disordered" evidence="2">
    <location>
        <begin position="550"/>
        <end position="571"/>
    </location>
</feature>
<feature type="compositionally biased region" description="Polar residues" evidence="2">
    <location>
        <begin position="615"/>
        <end position="630"/>
    </location>
</feature>
<name>A0A507F4B1_9FUNG</name>
<feature type="domain" description="Integrator complex subunit 6-like beta-barrel" evidence="4">
    <location>
        <begin position="263"/>
        <end position="409"/>
    </location>
</feature>
<feature type="region of interest" description="Disordered" evidence="2">
    <location>
        <begin position="586"/>
        <end position="635"/>
    </location>
</feature>
<feature type="coiled-coil region" evidence="1">
    <location>
        <begin position="771"/>
        <end position="802"/>
    </location>
</feature>
<evidence type="ECO:0000313" key="5">
    <source>
        <dbReference type="EMBL" id="TPX70266.1"/>
    </source>
</evidence>
<proteinExistence type="predicted"/>
<evidence type="ECO:0000259" key="4">
    <source>
        <dbReference type="Pfam" id="PF25462"/>
    </source>
</evidence>
<dbReference type="GO" id="GO:0034472">
    <property type="term" value="P:snRNA 3'-end processing"/>
    <property type="evidence" value="ECO:0007669"/>
    <property type="project" value="TreeGrafter"/>
</dbReference>
<gene>
    <name evidence="5" type="ORF">CcCBS67573_g06614</name>
</gene>
<dbReference type="STRING" id="246404.A0A507F4B1"/>
<evidence type="ECO:0000313" key="6">
    <source>
        <dbReference type="Proteomes" id="UP000320333"/>
    </source>
</evidence>
<dbReference type="GO" id="GO:0032039">
    <property type="term" value="C:integrator complex"/>
    <property type="evidence" value="ECO:0007669"/>
    <property type="project" value="TreeGrafter"/>
</dbReference>
<protein>
    <submittedName>
        <fullName evidence="5">Uncharacterized protein</fullName>
    </submittedName>
</protein>
<sequence length="1135" mass="124761">MLYVFIVDTSGSMNQIFSNKLSYLSVVKCGIEHFFQVLIISPMLPVEGAAAVEWEVRRSDRKSNKYALIDYADPPSCLKAGLHDSHESLLEQLKNLQATDMSNPGQAFNAAFDYLNAYRFQASPPLETVGKGRSVGSIDPTMLLWFTDGGNFTFTEPNGKSVVHNKLNIPGLKSPGAFMYYEPFRWDQKMFTFLLQPDGRFVDQVVKAMSDATNGEVYRIISADHMKRSIDNAMGGKKPPHPDVHPQNASFLRISVTLQMEEISDTSAEARRRFAIGLTPQGDQNTYPFPEAYWVSKNLNAPPARSAIPLLSYSTTDESYVIPNGFVYDRFTIDQAPWQELIQKSAVRAKSTTSPLCWTVFARNCGRKEGLGDPIGFIKVSGKAKDQGVMLYLMPYNFPKLFKLIDKLNKNPQMKHAPPPQWHQEFRNYLIELPPYYHPKLKIAMGKLGLDHLMPLTAIPDMTAWPILHLAGTITDQAKVEFSKYTSSVSNKSRIKHEEIRRAAIQTSRVVTVDHLVENAFDVSRSDLLTELKQLHSAFNAVAIDGSANSGAKFSQRKIQKKPTNQDEEDDRCSVPIAEMGNYQTKVQAAPLRNPFESDDDVASKTKRDPFGNPWVTQRTSPKNGTSVGSNDGERDEITNEASLLKGGDQVVKDARAAADSANASAHSRRRSKKGGMAAALAARTASMNGSTSGISAYADSFVGGDDTGSEMTGVETVGGLSLAVSRKSSVISRVPSLVKEFPILVLPPRISFAAVKQEGSIDLGGWISTLRSEGEKIFNEQERLEQAKKEKEEAAAKLQWVEKWRVEAESQSTKVTAEVQPESIDNGVSSPLRPSSEIRSENARGSGPPTPPDNHSIPGDRINNSKVAQPSFPHKPSPQFYDGSLTASLSVERTGVVKPNARKLSVAQSVEDDQLFDRAIAQSLASSGTAGDSLKPIKNGNPPSHPVDAMRSSVVHPRHALPSAPTRRQQSLDDGGSSDQRPKKARLNSVPVQSLNPVNFDVGTVLKQNNFSDLQPPSRMRNVGAPQNPQHQNGVISRPASNNAFSHLYPAQPVPVNPAFAQLQGRWTQSSMPAVSMPDRRGKVTVCLQFNQNRPCGGTVCQFPHFCAHCACVGQMVSHRAVDAHPEYRPFNQF</sequence>
<dbReference type="OrthoDB" id="17307at2759"/>
<keyword evidence="6" id="KW-1185">Reference proteome</keyword>
<dbReference type="PANTHER" id="PTHR12957:SF2">
    <property type="entry name" value="INTEGRATOR COMPLEX SUBUNIT 6"/>
    <property type="match status" value="1"/>
</dbReference>
<dbReference type="Gene3D" id="3.40.50.410">
    <property type="entry name" value="von Willebrand factor, type A domain"/>
    <property type="match status" value="1"/>
</dbReference>
<evidence type="ECO:0000256" key="1">
    <source>
        <dbReference type="SAM" id="Coils"/>
    </source>
</evidence>
<dbReference type="Pfam" id="PF13519">
    <property type="entry name" value="VWA_2"/>
    <property type="match status" value="1"/>
</dbReference>
<evidence type="ECO:0000259" key="3">
    <source>
        <dbReference type="Pfam" id="PF13519"/>
    </source>
</evidence>
<dbReference type="EMBL" id="QEAP01000292">
    <property type="protein sequence ID" value="TPX70266.1"/>
    <property type="molecule type" value="Genomic_DNA"/>
</dbReference>
<keyword evidence="1" id="KW-0175">Coiled coil</keyword>
<evidence type="ECO:0000256" key="2">
    <source>
        <dbReference type="SAM" id="MobiDB-lite"/>
    </source>
</evidence>
<feature type="domain" description="VWFA" evidence="3">
    <location>
        <begin position="4"/>
        <end position="149"/>
    </location>
</feature>
<dbReference type="Pfam" id="PF25462">
    <property type="entry name" value="Beta-barrel_INTS6"/>
    <property type="match status" value="1"/>
</dbReference>
<feature type="region of interest" description="Disordered" evidence="2">
    <location>
        <begin position="656"/>
        <end position="678"/>
    </location>
</feature>
<accession>A0A507F4B1</accession>